<evidence type="ECO:0000313" key="1">
    <source>
        <dbReference type="EMBL" id="UJO11377.1"/>
    </source>
</evidence>
<dbReference type="AlphaFoldDB" id="A0A9Q8L5T3"/>
<keyword evidence="2" id="KW-1185">Reference proteome</keyword>
<reference evidence="1" key="1">
    <citation type="submission" date="2021-12" db="EMBL/GenBank/DDBJ databases">
        <authorList>
            <person name="Zaccaron A."/>
            <person name="Stergiopoulos I."/>
        </authorList>
    </citation>
    <scope>NUCLEOTIDE SEQUENCE</scope>
    <source>
        <strain evidence="1">Race5_Kim</strain>
    </source>
</reference>
<evidence type="ECO:0000313" key="2">
    <source>
        <dbReference type="Proteomes" id="UP000756132"/>
    </source>
</evidence>
<reference evidence="1" key="2">
    <citation type="journal article" date="2022" name="Microb. Genom.">
        <title>A chromosome-scale genome assembly of the tomato pathogen Cladosporium fulvum reveals a compartmentalized genome architecture and the presence of a dispensable chromosome.</title>
        <authorList>
            <person name="Zaccaron A.Z."/>
            <person name="Chen L.H."/>
            <person name="Samaras A."/>
            <person name="Stergiopoulos I."/>
        </authorList>
    </citation>
    <scope>NUCLEOTIDE SEQUENCE</scope>
    <source>
        <strain evidence="1">Race5_Kim</strain>
    </source>
</reference>
<proteinExistence type="predicted"/>
<dbReference type="GeneID" id="71981562"/>
<name>A0A9Q8L5T3_PASFU</name>
<organism evidence="1 2">
    <name type="scientific">Passalora fulva</name>
    <name type="common">Tomato leaf mold</name>
    <name type="synonym">Cladosporium fulvum</name>
    <dbReference type="NCBI Taxonomy" id="5499"/>
    <lineage>
        <taxon>Eukaryota</taxon>
        <taxon>Fungi</taxon>
        <taxon>Dikarya</taxon>
        <taxon>Ascomycota</taxon>
        <taxon>Pezizomycotina</taxon>
        <taxon>Dothideomycetes</taxon>
        <taxon>Dothideomycetidae</taxon>
        <taxon>Mycosphaerellales</taxon>
        <taxon>Mycosphaerellaceae</taxon>
        <taxon>Fulvia</taxon>
    </lineage>
</organism>
<dbReference type="KEGG" id="ffu:CLAFUR5_01684"/>
<dbReference type="RefSeq" id="XP_047755743.1">
    <property type="nucleotide sequence ID" value="XM_047900832.1"/>
</dbReference>
<sequence>MQSGNSDDGTAWHSPERLRRKWRAGTYAYTHGNIPVASHAKNEKIDKCGQPNLVGLASARKSGCQQEHVRDPL</sequence>
<dbReference type="EMBL" id="CP090163">
    <property type="protein sequence ID" value="UJO11377.1"/>
    <property type="molecule type" value="Genomic_DNA"/>
</dbReference>
<protein>
    <submittedName>
        <fullName evidence="1">Uncharacterized protein</fullName>
    </submittedName>
</protein>
<dbReference type="Proteomes" id="UP000756132">
    <property type="component" value="Chromosome 1"/>
</dbReference>
<accession>A0A9Q8L5T3</accession>
<gene>
    <name evidence="1" type="ORF">CLAFUR5_01684</name>
</gene>